<evidence type="ECO:0000313" key="4">
    <source>
        <dbReference type="Proteomes" id="UP001278500"/>
    </source>
</evidence>
<accession>A0AAE0MN06</accession>
<dbReference type="AlphaFoldDB" id="A0AAE0MN06"/>
<dbReference type="EMBL" id="JAUEPP010000008">
    <property type="protein sequence ID" value="KAK3338477.1"/>
    <property type="molecule type" value="Genomic_DNA"/>
</dbReference>
<reference evidence="3" key="1">
    <citation type="journal article" date="2023" name="Mol. Phylogenet. Evol.">
        <title>Genome-scale phylogeny and comparative genomics of the fungal order Sordariales.</title>
        <authorList>
            <person name="Hensen N."/>
            <person name="Bonometti L."/>
            <person name="Westerberg I."/>
            <person name="Brannstrom I.O."/>
            <person name="Guillou S."/>
            <person name="Cros-Aarteil S."/>
            <person name="Calhoun S."/>
            <person name="Haridas S."/>
            <person name="Kuo A."/>
            <person name="Mondo S."/>
            <person name="Pangilinan J."/>
            <person name="Riley R."/>
            <person name="LaButti K."/>
            <person name="Andreopoulos B."/>
            <person name="Lipzen A."/>
            <person name="Chen C."/>
            <person name="Yan M."/>
            <person name="Daum C."/>
            <person name="Ng V."/>
            <person name="Clum A."/>
            <person name="Steindorff A."/>
            <person name="Ohm R.A."/>
            <person name="Martin F."/>
            <person name="Silar P."/>
            <person name="Natvig D.O."/>
            <person name="Lalanne C."/>
            <person name="Gautier V."/>
            <person name="Ament-Velasquez S.L."/>
            <person name="Kruys A."/>
            <person name="Hutchinson M.I."/>
            <person name="Powell A.J."/>
            <person name="Barry K."/>
            <person name="Miller A.N."/>
            <person name="Grigoriev I.V."/>
            <person name="Debuchy R."/>
            <person name="Gladieux P."/>
            <person name="Hiltunen Thoren M."/>
            <person name="Johannesson H."/>
        </authorList>
    </citation>
    <scope>NUCLEOTIDE SEQUENCE</scope>
    <source>
        <strain evidence="3">CBS 560.94</strain>
    </source>
</reference>
<feature type="compositionally biased region" description="Low complexity" evidence="2">
    <location>
        <begin position="216"/>
        <end position="232"/>
    </location>
</feature>
<protein>
    <submittedName>
        <fullName evidence="3">Uncharacterized protein</fullName>
    </submittedName>
</protein>
<evidence type="ECO:0000313" key="3">
    <source>
        <dbReference type="EMBL" id="KAK3338477.1"/>
    </source>
</evidence>
<evidence type="ECO:0000256" key="1">
    <source>
        <dbReference type="SAM" id="Coils"/>
    </source>
</evidence>
<feature type="compositionally biased region" description="Low complexity" evidence="2">
    <location>
        <begin position="146"/>
        <end position="161"/>
    </location>
</feature>
<organism evidence="3 4">
    <name type="scientific">Neurospora tetraspora</name>
    <dbReference type="NCBI Taxonomy" id="94610"/>
    <lineage>
        <taxon>Eukaryota</taxon>
        <taxon>Fungi</taxon>
        <taxon>Dikarya</taxon>
        <taxon>Ascomycota</taxon>
        <taxon>Pezizomycotina</taxon>
        <taxon>Sordariomycetes</taxon>
        <taxon>Sordariomycetidae</taxon>
        <taxon>Sordariales</taxon>
        <taxon>Sordariaceae</taxon>
        <taxon>Neurospora</taxon>
    </lineage>
</organism>
<proteinExistence type="predicted"/>
<evidence type="ECO:0000256" key="2">
    <source>
        <dbReference type="SAM" id="MobiDB-lite"/>
    </source>
</evidence>
<gene>
    <name evidence="3" type="ORF">B0H65DRAFT_533379</name>
</gene>
<reference evidence="3" key="2">
    <citation type="submission" date="2023-06" db="EMBL/GenBank/DDBJ databases">
        <authorList>
            <consortium name="Lawrence Berkeley National Laboratory"/>
            <person name="Haridas S."/>
            <person name="Hensen N."/>
            <person name="Bonometti L."/>
            <person name="Westerberg I."/>
            <person name="Brannstrom I.O."/>
            <person name="Guillou S."/>
            <person name="Cros-Aarteil S."/>
            <person name="Calhoun S."/>
            <person name="Kuo A."/>
            <person name="Mondo S."/>
            <person name="Pangilinan J."/>
            <person name="Riley R."/>
            <person name="Labutti K."/>
            <person name="Andreopoulos B."/>
            <person name="Lipzen A."/>
            <person name="Chen C."/>
            <person name="Yanf M."/>
            <person name="Daum C."/>
            <person name="Ng V."/>
            <person name="Clum A."/>
            <person name="Steindorff A."/>
            <person name="Ohm R."/>
            <person name="Martin F."/>
            <person name="Silar P."/>
            <person name="Natvig D."/>
            <person name="Lalanne C."/>
            <person name="Gautier V."/>
            <person name="Ament-Velasquez S.L."/>
            <person name="Kruys A."/>
            <person name="Hutchinson M.I."/>
            <person name="Powell A.J."/>
            <person name="Barry K."/>
            <person name="Miller A.N."/>
            <person name="Grigoriev I.V."/>
            <person name="Debuchy R."/>
            <person name="Gladieux P."/>
            <person name="Thoren M.H."/>
            <person name="Johannesson H."/>
        </authorList>
    </citation>
    <scope>NUCLEOTIDE SEQUENCE</scope>
    <source>
        <strain evidence="3">CBS 560.94</strain>
    </source>
</reference>
<keyword evidence="1" id="KW-0175">Coiled coil</keyword>
<sequence length="438" mass="49032">MEEHPLMTRFPEDADWEQFDNLTLRRQCLVRNIPNDQTTRNYKIRVLQEYQKTHVTEIRQIPWCGKPHFPTWKEGSSRLGLFDTYQIAQVKDRSTSNGTGFRKDFTFCDKEGWTCIVAFQEIPTCTCRSQATWEIEKYREQNQEPAATTTATITSALPTQTANVIQQPFERKENDDHSVESSSSPKNQDHRDAQVDGNPEINQSPSHGTIMGDTHPSPSLSSSSDFPSPSQSAVKQQELLTLPHAQHPSQASKDALPRLMNLTPLPTVPLQRSASVSLTSNLEPMSLELKHQKEQERVEKLPRGVSLDFSPALANSWTSVALGGHTSGQTPVLSAVGIDSQDSASATAAVTVQTATSASPGATPGVVDGPCPVNTTADVRQRKAAKLVRKCRRLEKEASYIGKRAKRRIKKIHKEYKRELKMLKEKRERLERKLKAID</sequence>
<comment type="caution">
    <text evidence="3">The sequence shown here is derived from an EMBL/GenBank/DDBJ whole genome shotgun (WGS) entry which is preliminary data.</text>
</comment>
<feature type="compositionally biased region" description="Basic and acidic residues" evidence="2">
    <location>
        <begin position="169"/>
        <end position="179"/>
    </location>
</feature>
<feature type="coiled-coil region" evidence="1">
    <location>
        <begin position="377"/>
        <end position="433"/>
    </location>
</feature>
<keyword evidence="4" id="KW-1185">Reference proteome</keyword>
<dbReference type="Proteomes" id="UP001278500">
    <property type="component" value="Unassembled WGS sequence"/>
</dbReference>
<feature type="region of interest" description="Disordered" evidence="2">
    <location>
        <begin position="140"/>
        <end position="235"/>
    </location>
</feature>
<name>A0AAE0MN06_9PEZI</name>
<dbReference type="GeneID" id="87866133"/>
<dbReference type="RefSeq" id="XP_062677928.1">
    <property type="nucleotide sequence ID" value="XM_062828979.1"/>
</dbReference>